<dbReference type="InterPro" id="IPR017531">
    <property type="entry name" value="Hydrolase-1_PEP"/>
</dbReference>
<dbReference type="NCBIfam" id="TIGR03100">
    <property type="entry name" value="hydr1_PEP"/>
    <property type="match status" value="1"/>
</dbReference>
<gene>
    <name evidence="2" type="ORF">IPN75_17720</name>
</gene>
<proteinExistence type="predicted"/>
<evidence type="ECO:0000313" key="2">
    <source>
        <dbReference type="EMBL" id="MBK8892087.1"/>
    </source>
</evidence>
<keyword evidence="2" id="KW-0378">Hydrolase</keyword>
<accession>A0A9D7LQF7</accession>
<dbReference type="Pfam" id="PF12146">
    <property type="entry name" value="Hydrolase_4"/>
    <property type="match status" value="1"/>
</dbReference>
<dbReference type="AlphaFoldDB" id="A0A9D7LQF7"/>
<dbReference type="EMBL" id="JADKBR010000021">
    <property type="protein sequence ID" value="MBK8892087.1"/>
    <property type="molecule type" value="Genomic_DNA"/>
</dbReference>
<sequence length="299" mass="33251">MKFTEHALCFSCAGDELVGIVSTPEVPKPVGVLVLVGGPQYRVGSHRQFLLLAWALSEAGFPVMRFDYRGMGDSTGDLRDFETVNDDIAAAIGVFRQQCPDVAKIVLWGLCDAASASLIYWDAKHDQRITGLVLLNPWVRSEASLAKTHIKHYYGQRLFQADFWRKLLSGRVGVSSALMGLLKSWRRARQTDTVKYTQVSPFQTRMMQALGVFPGEVLLILSGDDYTAKEFLEAFQADPAGARALAGDRLTRVDLEQADHTFSSPTKRIAVQDATIAWINNAWQPENRSNHRVPRILGV</sequence>
<dbReference type="SUPFAM" id="SSF53474">
    <property type="entry name" value="alpha/beta-Hydrolases"/>
    <property type="match status" value="1"/>
</dbReference>
<dbReference type="InterPro" id="IPR029058">
    <property type="entry name" value="AB_hydrolase_fold"/>
</dbReference>
<name>A0A9D7LQF7_9RHOO</name>
<protein>
    <submittedName>
        <fullName evidence="2">Hydrolase 1, exosortase A system-associated</fullName>
    </submittedName>
</protein>
<evidence type="ECO:0000313" key="3">
    <source>
        <dbReference type="Proteomes" id="UP000808146"/>
    </source>
</evidence>
<dbReference type="GO" id="GO:0016787">
    <property type="term" value="F:hydrolase activity"/>
    <property type="evidence" value="ECO:0007669"/>
    <property type="project" value="UniProtKB-KW"/>
</dbReference>
<dbReference type="InterPro" id="IPR022742">
    <property type="entry name" value="Hydrolase_4"/>
</dbReference>
<dbReference type="Gene3D" id="3.40.50.1820">
    <property type="entry name" value="alpha/beta hydrolase"/>
    <property type="match status" value="1"/>
</dbReference>
<evidence type="ECO:0000259" key="1">
    <source>
        <dbReference type="Pfam" id="PF12146"/>
    </source>
</evidence>
<reference evidence="2" key="1">
    <citation type="submission" date="2020-10" db="EMBL/GenBank/DDBJ databases">
        <title>Connecting structure to function with the recovery of over 1000 high-quality activated sludge metagenome-assembled genomes encoding full-length rRNA genes using long-read sequencing.</title>
        <authorList>
            <person name="Singleton C.M."/>
            <person name="Petriglieri F."/>
            <person name="Kristensen J.M."/>
            <person name="Kirkegaard R.H."/>
            <person name="Michaelsen T.Y."/>
            <person name="Andersen M.H."/>
            <person name="Karst S.M."/>
            <person name="Dueholm M.S."/>
            <person name="Nielsen P.H."/>
            <person name="Albertsen M."/>
        </authorList>
    </citation>
    <scope>NUCLEOTIDE SEQUENCE</scope>
    <source>
        <strain evidence="2">OdNE_18-Q3-R46-58_BAT3C.305</strain>
    </source>
</reference>
<organism evidence="2 3">
    <name type="scientific">Candidatus Dechloromonas phosphorivorans</name>
    <dbReference type="NCBI Taxonomy" id="2899244"/>
    <lineage>
        <taxon>Bacteria</taxon>
        <taxon>Pseudomonadati</taxon>
        <taxon>Pseudomonadota</taxon>
        <taxon>Betaproteobacteria</taxon>
        <taxon>Rhodocyclales</taxon>
        <taxon>Azonexaceae</taxon>
        <taxon>Dechloromonas</taxon>
    </lineage>
</organism>
<dbReference type="Proteomes" id="UP000808146">
    <property type="component" value="Unassembled WGS sequence"/>
</dbReference>
<feature type="domain" description="Serine aminopeptidase S33" evidence="1">
    <location>
        <begin position="47"/>
        <end position="146"/>
    </location>
</feature>
<comment type="caution">
    <text evidence="2">The sequence shown here is derived from an EMBL/GenBank/DDBJ whole genome shotgun (WGS) entry which is preliminary data.</text>
</comment>